<proteinExistence type="predicted"/>
<accession>A0A7S7RMS6</accession>
<dbReference type="EMBL" id="CP054492">
    <property type="protein sequence ID" value="QOY52587.1"/>
    <property type="molecule type" value="Genomic_DNA"/>
</dbReference>
<evidence type="ECO:0000313" key="2">
    <source>
        <dbReference type="Proteomes" id="UP000593994"/>
    </source>
</evidence>
<name>A0A7S7RMS6_9BACT</name>
<dbReference type="RefSeq" id="WP_194370763.1">
    <property type="nucleotide sequence ID" value="NZ_CP054492.1"/>
</dbReference>
<dbReference type="KEGG" id="sbal:HUE88_02550"/>
<dbReference type="Proteomes" id="UP000593994">
    <property type="component" value="Chromosome"/>
</dbReference>
<evidence type="ECO:0000313" key="1">
    <source>
        <dbReference type="EMBL" id="QOY52587.1"/>
    </source>
</evidence>
<organism evidence="1 2">
    <name type="scientific">Candidatus Sulfurimonas baltica</name>
    <dbReference type="NCBI Taxonomy" id="2740404"/>
    <lineage>
        <taxon>Bacteria</taxon>
        <taxon>Pseudomonadati</taxon>
        <taxon>Campylobacterota</taxon>
        <taxon>Epsilonproteobacteria</taxon>
        <taxon>Campylobacterales</taxon>
        <taxon>Sulfurimonadaceae</taxon>
        <taxon>Sulfurimonas</taxon>
    </lineage>
</organism>
<reference evidence="1 2" key="1">
    <citation type="submission" date="2020-05" db="EMBL/GenBank/DDBJ databases">
        <title>Sulfurimonas marisnigri, sp. nov., and Sulfurimonas baltica, sp. nov., manganese oxide reducing chemolithoautotrophs of the class Epsilonproteobacteria isolated from the pelagic redoxclines of the Black and Baltic Seas and emended description of the genus Sulfurimonas.</title>
        <authorList>
            <person name="Henkel J.V."/>
            <person name="Laudan C."/>
            <person name="Werner J."/>
            <person name="Neu T."/>
            <person name="Plewe S."/>
            <person name="Sproer C."/>
            <person name="Bunk B."/>
            <person name="Schulz-Vogt H.N."/>
        </authorList>
    </citation>
    <scope>NUCLEOTIDE SEQUENCE [LARGE SCALE GENOMIC DNA]</scope>
    <source>
        <strain evidence="1 2">GD2</strain>
    </source>
</reference>
<protein>
    <submittedName>
        <fullName evidence="1">Uncharacterized protein</fullName>
    </submittedName>
</protein>
<keyword evidence="2" id="KW-1185">Reference proteome</keyword>
<sequence>MEAKAIKTDKYFTLNEISKHLENVEYIIMAAPAPSKFKDTPIQFTIFLNTDEKLPQDVKDAILDKFLDENSMKNPIEVMSQLMPVGFSMSAQDTPMPLLLVSPEDQRSIPYSVMHVMDFLADSDNFYEAKTHKLTGWSYSYN</sequence>
<gene>
    <name evidence="1" type="ORF">HUE88_02550</name>
</gene>
<dbReference type="AlphaFoldDB" id="A0A7S7RMS6"/>